<dbReference type="Proteomes" id="UP000492821">
    <property type="component" value="Unassembled WGS sequence"/>
</dbReference>
<feature type="domain" description="Neurotransmitter-gated ion-channel transmembrane" evidence="14">
    <location>
        <begin position="148"/>
        <end position="394"/>
    </location>
</feature>
<dbReference type="InterPro" id="IPR006029">
    <property type="entry name" value="Neurotrans-gated_channel_TM"/>
</dbReference>
<feature type="transmembrane region" description="Helical" evidence="12">
    <location>
        <begin position="146"/>
        <end position="165"/>
    </location>
</feature>
<accession>A0A7E4VJ56</accession>
<dbReference type="GO" id="GO:0005886">
    <property type="term" value="C:plasma membrane"/>
    <property type="evidence" value="ECO:0007669"/>
    <property type="project" value="UniProtKB-SubCell"/>
</dbReference>
<evidence type="ECO:0000256" key="11">
    <source>
        <dbReference type="SAM" id="Coils"/>
    </source>
</evidence>
<dbReference type="GO" id="GO:0004888">
    <property type="term" value="F:transmembrane signaling receptor activity"/>
    <property type="evidence" value="ECO:0007669"/>
    <property type="project" value="InterPro"/>
</dbReference>
<dbReference type="InterPro" id="IPR036719">
    <property type="entry name" value="Neuro-gated_channel_TM_sf"/>
</dbReference>
<dbReference type="InterPro" id="IPR036734">
    <property type="entry name" value="Neur_chan_lig-bd_sf"/>
</dbReference>
<evidence type="ECO:0000313" key="16">
    <source>
        <dbReference type="WBParaSite" id="Pan_g21688.t1"/>
    </source>
</evidence>
<dbReference type="Pfam" id="PF02931">
    <property type="entry name" value="Neur_chan_LBD"/>
    <property type="match status" value="1"/>
</dbReference>
<dbReference type="Gene3D" id="1.20.58.390">
    <property type="entry name" value="Neurotransmitter-gated ion-channel transmembrane domain"/>
    <property type="match status" value="1"/>
</dbReference>
<dbReference type="SUPFAM" id="SSF63712">
    <property type="entry name" value="Nicotinic receptor ligand binding domain-like"/>
    <property type="match status" value="1"/>
</dbReference>
<dbReference type="InterPro" id="IPR038050">
    <property type="entry name" value="Neuro_actylchol_rec"/>
</dbReference>
<dbReference type="InterPro" id="IPR006201">
    <property type="entry name" value="Neur_channel"/>
</dbReference>
<reference evidence="16" key="2">
    <citation type="submission" date="2020-10" db="UniProtKB">
        <authorList>
            <consortium name="WormBaseParasite"/>
        </authorList>
    </citation>
    <scope>IDENTIFICATION</scope>
</reference>
<evidence type="ECO:0000259" key="13">
    <source>
        <dbReference type="Pfam" id="PF02931"/>
    </source>
</evidence>
<evidence type="ECO:0000256" key="12">
    <source>
        <dbReference type="SAM" id="Phobius"/>
    </source>
</evidence>
<protein>
    <submittedName>
        <fullName evidence="16">Neur_chan_memb domain-containing protein</fullName>
    </submittedName>
</protein>
<reference evidence="15" key="1">
    <citation type="journal article" date="2013" name="Genetics">
        <title>The draft genome and transcriptome of Panagrellus redivivus are shaped by the harsh demands of a free-living lifestyle.</title>
        <authorList>
            <person name="Srinivasan J."/>
            <person name="Dillman A.R."/>
            <person name="Macchietto M.G."/>
            <person name="Heikkinen L."/>
            <person name="Lakso M."/>
            <person name="Fracchia K.M."/>
            <person name="Antoshechkin I."/>
            <person name="Mortazavi A."/>
            <person name="Wong G."/>
            <person name="Sternberg P.W."/>
        </authorList>
    </citation>
    <scope>NUCLEOTIDE SEQUENCE [LARGE SCALE GENOMIC DNA]</scope>
    <source>
        <strain evidence="15">MT8872</strain>
    </source>
</reference>
<evidence type="ECO:0000256" key="5">
    <source>
        <dbReference type="ARBA" id="ARBA00022692"/>
    </source>
</evidence>
<evidence type="ECO:0000259" key="14">
    <source>
        <dbReference type="Pfam" id="PF02932"/>
    </source>
</evidence>
<dbReference type="PRINTS" id="PR00253">
    <property type="entry name" value="GABAARECEPTR"/>
</dbReference>
<evidence type="ECO:0000256" key="8">
    <source>
        <dbReference type="ARBA" id="ARBA00023065"/>
    </source>
</evidence>
<evidence type="ECO:0000256" key="4">
    <source>
        <dbReference type="ARBA" id="ARBA00022475"/>
    </source>
</evidence>
<feature type="coiled-coil region" evidence="11">
    <location>
        <begin position="347"/>
        <end position="374"/>
    </location>
</feature>
<dbReference type="AlphaFoldDB" id="A0A7E4VJ56"/>
<evidence type="ECO:0000256" key="3">
    <source>
        <dbReference type="ARBA" id="ARBA00022448"/>
    </source>
</evidence>
<evidence type="ECO:0000256" key="1">
    <source>
        <dbReference type="ARBA" id="ARBA00004141"/>
    </source>
</evidence>
<evidence type="ECO:0000256" key="10">
    <source>
        <dbReference type="ARBA" id="ARBA00023303"/>
    </source>
</evidence>
<keyword evidence="3" id="KW-0813">Transport</keyword>
<comment type="subcellular location">
    <subcellularLocation>
        <location evidence="2">Cell membrane</location>
    </subcellularLocation>
    <subcellularLocation>
        <location evidence="1">Membrane</location>
        <topology evidence="1">Multi-pass membrane protein</topology>
    </subcellularLocation>
</comment>
<dbReference type="WBParaSite" id="Pan_g21688.t1">
    <property type="protein sequence ID" value="Pan_g21688.t1"/>
    <property type="gene ID" value="Pan_g21688"/>
</dbReference>
<evidence type="ECO:0000256" key="9">
    <source>
        <dbReference type="ARBA" id="ARBA00023136"/>
    </source>
</evidence>
<dbReference type="GO" id="GO:0005230">
    <property type="term" value="F:extracellular ligand-gated monoatomic ion channel activity"/>
    <property type="evidence" value="ECO:0007669"/>
    <property type="project" value="InterPro"/>
</dbReference>
<proteinExistence type="predicted"/>
<dbReference type="InterPro" id="IPR006028">
    <property type="entry name" value="GABAA/Glycine_rcpt"/>
</dbReference>
<keyword evidence="4" id="KW-1003">Cell membrane</keyword>
<keyword evidence="9 12" id="KW-0472">Membrane</keyword>
<keyword evidence="15" id="KW-1185">Reference proteome</keyword>
<evidence type="ECO:0000313" key="15">
    <source>
        <dbReference type="Proteomes" id="UP000492821"/>
    </source>
</evidence>
<dbReference type="PANTHER" id="PTHR18945">
    <property type="entry name" value="NEUROTRANSMITTER GATED ION CHANNEL"/>
    <property type="match status" value="1"/>
</dbReference>
<keyword evidence="11" id="KW-0175">Coiled coil</keyword>
<keyword evidence="7 12" id="KW-1133">Transmembrane helix</keyword>
<evidence type="ECO:0000256" key="7">
    <source>
        <dbReference type="ARBA" id="ARBA00022989"/>
    </source>
</evidence>
<sequence>MYIEGMTSFRAQSNDFSIDIYFQEHWIDKRLAHNGTKRILIKDRASFDQIWHPDIYFANARTADFHECGCILMALYFMTVDAYDVEQIILKWKDTAAIDINAEIKMPDMRLRKLEVASRNDSYATGIWSCALVHFRIDRELMHHIIQTYIPSGLIVTISFFSFWLDVEAVPGRVSLCITTILTVATQNSAAKMALPQASDLKAIDVWMGVCLTFVFSTMIEFTVVNFCVRRKPRNRTKEAVSMGLGEQVQRLIYANQRMADTESPLHQRNTNCRSVLFEDEENGFIGTKQNGDLNHSTDSVIFADQASLKMSTPPKLFRRFTGNGPKNESPKPMSLLNGTTEEWKRGQRLTRTKKKAEERMLRAEENRRLAQNIDRYARWLFPLVFVLFNVMYWGFYLGTTPSEL</sequence>
<evidence type="ECO:0000256" key="2">
    <source>
        <dbReference type="ARBA" id="ARBA00004236"/>
    </source>
</evidence>
<feature type="transmembrane region" description="Helical" evidence="12">
    <location>
        <begin position="377"/>
        <end position="396"/>
    </location>
</feature>
<dbReference type="Gene3D" id="2.70.170.10">
    <property type="entry name" value="Neurotransmitter-gated ion-channel ligand-binding domain"/>
    <property type="match status" value="2"/>
</dbReference>
<organism evidence="15 16">
    <name type="scientific">Panagrellus redivivus</name>
    <name type="common">Microworm</name>
    <dbReference type="NCBI Taxonomy" id="6233"/>
    <lineage>
        <taxon>Eukaryota</taxon>
        <taxon>Metazoa</taxon>
        <taxon>Ecdysozoa</taxon>
        <taxon>Nematoda</taxon>
        <taxon>Chromadorea</taxon>
        <taxon>Rhabditida</taxon>
        <taxon>Tylenchina</taxon>
        <taxon>Panagrolaimomorpha</taxon>
        <taxon>Panagrolaimoidea</taxon>
        <taxon>Panagrolaimidae</taxon>
        <taxon>Panagrellus</taxon>
    </lineage>
</organism>
<dbReference type="SUPFAM" id="SSF90112">
    <property type="entry name" value="Neurotransmitter-gated ion-channel transmembrane pore"/>
    <property type="match status" value="1"/>
</dbReference>
<keyword evidence="5 12" id="KW-0812">Transmembrane</keyword>
<feature type="transmembrane region" description="Helical" evidence="12">
    <location>
        <begin position="206"/>
        <end position="229"/>
    </location>
</feature>
<dbReference type="InterPro" id="IPR006202">
    <property type="entry name" value="Neur_chan_lig-bd"/>
</dbReference>
<dbReference type="CDD" id="cd19049">
    <property type="entry name" value="LGIC_TM_anion"/>
    <property type="match status" value="1"/>
</dbReference>
<feature type="domain" description="Neurotransmitter-gated ion-channel ligand-binding" evidence="13">
    <location>
        <begin position="1"/>
        <end position="66"/>
    </location>
</feature>
<keyword evidence="6" id="KW-0732">Signal</keyword>
<keyword evidence="10" id="KW-0407">Ion channel</keyword>
<name>A0A7E4VJ56_PANRE</name>
<keyword evidence="8" id="KW-0406">Ion transport</keyword>
<dbReference type="Pfam" id="PF02932">
    <property type="entry name" value="Neur_chan_memb"/>
    <property type="match status" value="1"/>
</dbReference>
<evidence type="ECO:0000256" key="6">
    <source>
        <dbReference type="ARBA" id="ARBA00022729"/>
    </source>
</evidence>